<proteinExistence type="predicted"/>
<evidence type="ECO:0000313" key="6">
    <source>
        <dbReference type="Proteomes" id="UP000585272"/>
    </source>
</evidence>
<gene>
    <name evidence="5" type="ORF">BDZ31_000095</name>
</gene>
<dbReference type="Proteomes" id="UP000585272">
    <property type="component" value="Unassembled WGS sequence"/>
</dbReference>
<dbReference type="RefSeq" id="WP_183337931.1">
    <property type="nucleotide sequence ID" value="NZ_JACHNU010000001.1"/>
</dbReference>
<dbReference type="SMART" id="SM00382">
    <property type="entry name" value="AAA"/>
    <property type="match status" value="1"/>
</dbReference>
<evidence type="ECO:0000256" key="2">
    <source>
        <dbReference type="ARBA" id="ARBA00022741"/>
    </source>
</evidence>
<evidence type="ECO:0000259" key="4">
    <source>
        <dbReference type="PROSITE" id="PS50893"/>
    </source>
</evidence>
<dbReference type="InterPro" id="IPR003439">
    <property type="entry name" value="ABC_transporter-like_ATP-bd"/>
</dbReference>
<keyword evidence="1" id="KW-0813">Transport</keyword>
<dbReference type="Gene3D" id="2.40.50.100">
    <property type="match status" value="1"/>
</dbReference>
<dbReference type="PROSITE" id="PS50893">
    <property type="entry name" value="ABC_TRANSPORTER_2"/>
    <property type="match status" value="1"/>
</dbReference>
<dbReference type="GO" id="GO:0055052">
    <property type="term" value="C:ATP-binding cassette (ABC) transporter complex, substrate-binding subunit-containing"/>
    <property type="evidence" value="ECO:0007669"/>
    <property type="project" value="TreeGrafter"/>
</dbReference>
<dbReference type="InterPro" id="IPR047641">
    <property type="entry name" value="ABC_transpr_MalK/UgpC-like"/>
</dbReference>
<dbReference type="GO" id="GO:0008643">
    <property type="term" value="P:carbohydrate transport"/>
    <property type="evidence" value="ECO:0007669"/>
    <property type="project" value="InterPro"/>
</dbReference>
<organism evidence="5 6">
    <name type="scientific">Conexibacter arvalis</name>
    <dbReference type="NCBI Taxonomy" id="912552"/>
    <lineage>
        <taxon>Bacteria</taxon>
        <taxon>Bacillati</taxon>
        <taxon>Actinomycetota</taxon>
        <taxon>Thermoleophilia</taxon>
        <taxon>Solirubrobacterales</taxon>
        <taxon>Conexibacteraceae</taxon>
        <taxon>Conexibacter</taxon>
    </lineage>
</organism>
<dbReference type="SUPFAM" id="SSF52540">
    <property type="entry name" value="P-loop containing nucleoside triphosphate hydrolases"/>
    <property type="match status" value="1"/>
</dbReference>
<evidence type="ECO:0000256" key="3">
    <source>
        <dbReference type="ARBA" id="ARBA00022840"/>
    </source>
</evidence>
<dbReference type="AlphaFoldDB" id="A0A840I7N1"/>
<sequence length="394" mass="42588">MESIVLREIVKEYTPGVPAVDRLDLEIESGEFVVLVGPSGCGKSTLLRLIAGLEQPTSGSVEIAGRDVTGISARERDIAMVFQNYALYPHMTVRANMGYGLKVRGMRKQEVAARVEEVARMLGLEQLLDRRPATLSGGQRQRVAMGRAIARRPQVYLMDEPLSNLDAKLRVSMRAELDRLHQRLGVTTVYVTHDQVEAMTLGQRAAVLRAGVLQQFDTPQTLYARPVNAFVAAFIGSPAMNFAIGALDGGELAFAGFRVPLPEGLRPPVRDQERVLVGLRPDALQDPRFAPADAVRVEVEVAVREELGHETLLFLPVACEAGDAAAIRAVTFEPDQGATSLTPDGRSLFCARVGAGFPAPVGSTATLALSPASLTYFDLSDGSRMESRGTTQVH</sequence>
<dbReference type="SUPFAM" id="SSF50331">
    <property type="entry name" value="MOP-like"/>
    <property type="match status" value="1"/>
</dbReference>
<dbReference type="InterPro" id="IPR015855">
    <property type="entry name" value="ABC_transpr_MalK-like"/>
</dbReference>
<feature type="domain" description="ABC transporter" evidence="4">
    <location>
        <begin position="4"/>
        <end position="235"/>
    </location>
</feature>
<dbReference type="FunFam" id="3.40.50.300:FF:000042">
    <property type="entry name" value="Maltose/maltodextrin ABC transporter, ATP-binding protein"/>
    <property type="match status" value="1"/>
</dbReference>
<dbReference type="PANTHER" id="PTHR43875:SF1">
    <property type="entry name" value="OSMOPROTECTIVE COMPOUNDS UPTAKE ATP-BINDING PROTEIN GGTA"/>
    <property type="match status" value="1"/>
</dbReference>
<dbReference type="InterPro" id="IPR012340">
    <property type="entry name" value="NA-bd_OB-fold"/>
</dbReference>
<name>A0A840I7N1_9ACTN</name>
<keyword evidence="3 5" id="KW-0067">ATP-binding</keyword>
<evidence type="ECO:0000313" key="5">
    <source>
        <dbReference type="EMBL" id="MBB4660522.1"/>
    </source>
</evidence>
<dbReference type="InterPro" id="IPR017871">
    <property type="entry name" value="ABC_transporter-like_CS"/>
</dbReference>
<dbReference type="Pfam" id="PF17912">
    <property type="entry name" value="OB_MalK"/>
    <property type="match status" value="1"/>
</dbReference>
<dbReference type="InterPro" id="IPR027417">
    <property type="entry name" value="P-loop_NTPase"/>
</dbReference>
<reference evidence="5 6" key="1">
    <citation type="submission" date="2020-08" db="EMBL/GenBank/DDBJ databases">
        <title>Genomic Encyclopedia of Archaeal and Bacterial Type Strains, Phase II (KMG-II): from individual species to whole genera.</title>
        <authorList>
            <person name="Goeker M."/>
        </authorList>
    </citation>
    <scope>NUCLEOTIDE SEQUENCE [LARGE SCALE GENOMIC DNA]</scope>
    <source>
        <strain evidence="5 6">DSM 23288</strain>
    </source>
</reference>
<dbReference type="Gene3D" id="2.40.50.140">
    <property type="entry name" value="Nucleic acid-binding proteins"/>
    <property type="match status" value="1"/>
</dbReference>
<dbReference type="CDD" id="cd03301">
    <property type="entry name" value="ABC_MalK_N"/>
    <property type="match status" value="1"/>
</dbReference>
<dbReference type="PROSITE" id="PS00211">
    <property type="entry name" value="ABC_TRANSPORTER_1"/>
    <property type="match status" value="1"/>
</dbReference>
<evidence type="ECO:0000256" key="1">
    <source>
        <dbReference type="ARBA" id="ARBA00022448"/>
    </source>
</evidence>
<keyword evidence="5" id="KW-0762">Sugar transport</keyword>
<dbReference type="EMBL" id="JACHNU010000001">
    <property type="protein sequence ID" value="MBB4660522.1"/>
    <property type="molecule type" value="Genomic_DNA"/>
</dbReference>
<protein>
    <submittedName>
        <fullName evidence="5">Multiple sugar transport system ATP-binding protein</fullName>
    </submittedName>
</protein>
<dbReference type="InterPro" id="IPR008995">
    <property type="entry name" value="Mo/tungstate-bd_C_term_dom"/>
</dbReference>
<dbReference type="Gene3D" id="3.40.50.300">
    <property type="entry name" value="P-loop containing nucleotide triphosphate hydrolases"/>
    <property type="match status" value="1"/>
</dbReference>
<keyword evidence="6" id="KW-1185">Reference proteome</keyword>
<dbReference type="GO" id="GO:0016887">
    <property type="term" value="F:ATP hydrolysis activity"/>
    <property type="evidence" value="ECO:0007669"/>
    <property type="project" value="InterPro"/>
</dbReference>
<dbReference type="Pfam" id="PF00005">
    <property type="entry name" value="ABC_tran"/>
    <property type="match status" value="1"/>
</dbReference>
<accession>A0A840I7N1</accession>
<dbReference type="GO" id="GO:0005524">
    <property type="term" value="F:ATP binding"/>
    <property type="evidence" value="ECO:0007669"/>
    <property type="project" value="UniProtKB-KW"/>
</dbReference>
<comment type="caution">
    <text evidence="5">The sequence shown here is derived from an EMBL/GenBank/DDBJ whole genome shotgun (WGS) entry which is preliminary data.</text>
</comment>
<dbReference type="PANTHER" id="PTHR43875">
    <property type="entry name" value="MALTODEXTRIN IMPORT ATP-BINDING PROTEIN MSMX"/>
    <property type="match status" value="1"/>
</dbReference>
<dbReference type="GO" id="GO:0140359">
    <property type="term" value="F:ABC-type transporter activity"/>
    <property type="evidence" value="ECO:0007669"/>
    <property type="project" value="InterPro"/>
</dbReference>
<dbReference type="InterPro" id="IPR040582">
    <property type="entry name" value="OB_MalK-like"/>
</dbReference>
<dbReference type="InterPro" id="IPR003593">
    <property type="entry name" value="AAA+_ATPase"/>
</dbReference>
<keyword evidence="2" id="KW-0547">Nucleotide-binding</keyword>